<comment type="caution">
    <text evidence="2">The sequence shown here is derived from an EMBL/GenBank/DDBJ whole genome shotgun (WGS) entry which is preliminary data.</text>
</comment>
<dbReference type="Proteomes" id="UP000314294">
    <property type="component" value="Unassembled WGS sequence"/>
</dbReference>
<evidence type="ECO:0000313" key="3">
    <source>
        <dbReference type="Proteomes" id="UP000314294"/>
    </source>
</evidence>
<dbReference type="EMBL" id="SRLO01002119">
    <property type="protein sequence ID" value="TNN33826.1"/>
    <property type="molecule type" value="Genomic_DNA"/>
</dbReference>
<feature type="compositionally biased region" description="Polar residues" evidence="1">
    <location>
        <begin position="213"/>
        <end position="232"/>
    </location>
</feature>
<evidence type="ECO:0000313" key="2">
    <source>
        <dbReference type="EMBL" id="TNN33826.1"/>
    </source>
</evidence>
<proteinExistence type="predicted"/>
<feature type="compositionally biased region" description="Polar residues" evidence="1">
    <location>
        <begin position="254"/>
        <end position="269"/>
    </location>
</feature>
<name>A0A4Z2EXY8_9TELE</name>
<reference evidence="2 3" key="1">
    <citation type="submission" date="2019-03" db="EMBL/GenBank/DDBJ databases">
        <title>First draft genome of Liparis tanakae, snailfish: a comprehensive survey of snailfish specific genes.</title>
        <authorList>
            <person name="Kim W."/>
            <person name="Song I."/>
            <person name="Jeong J.-H."/>
            <person name="Kim D."/>
            <person name="Kim S."/>
            <person name="Ryu S."/>
            <person name="Song J.Y."/>
            <person name="Lee S.K."/>
        </authorList>
    </citation>
    <scope>NUCLEOTIDE SEQUENCE [LARGE SCALE GENOMIC DNA]</scope>
    <source>
        <tissue evidence="2">Muscle</tissue>
    </source>
</reference>
<organism evidence="2 3">
    <name type="scientific">Liparis tanakae</name>
    <name type="common">Tanaka's snailfish</name>
    <dbReference type="NCBI Taxonomy" id="230148"/>
    <lineage>
        <taxon>Eukaryota</taxon>
        <taxon>Metazoa</taxon>
        <taxon>Chordata</taxon>
        <taxon>Craniata</taxon>
        <taxon>Vertebrata</taxon>
        <taxon>Euteleostomi</taxon>
        <taxon>Actinopterygii</taxon>
        <taxon>Neopterygii</taxon>
        <taxon>Teleostei</taxon>
        <taxon>Neoteleostei</taxon>
        <taxon>Acanthomorphata</taxon>
        <taxon>Eupercaria</taxon>
        <taxon>Perciformes</taxon>
        <taxon>Cottioidei</taxon>
        <taxon>Cottales</taxon>
        <taxon>Liparidae</taxon>
        <taxon>Liparis</taxon>
    </lineage>
</organism>
<keyword evidence="3" id="KW-1185">Reference proteome</keyword>
<accession>A0A4Z2EXY8</accession>
<feature type="region of interest" description="Disordered" evidence="1">
    <location>
        <begin position="75"/>
        <end position="171"/>
    </location>
</feature>
<protein>
    <submittedName>
        <fullName evidence="2">Uncharacterized protein</fullName>
    </submittedName>
</protein>
<evidence type="ECO:0000256" key="1">
    <source>
        <dbReference type="SAM" id="MobiDB-lite"/>
    </source>
</evidence>
<sequence>MKLLASPGQRAVSPQTERKTMKSNVMIRVKVLDQTTVARCADSLRVLLQRGARGGLWGQDPRSHGDTPLRLHRARLIQSTPEEPEPEPASDRRSRRPAMRAGLRGLLGAFTPRVRHTASLPGDDLRPPTPRGSIGKRDPRRRPSSGEGGAGQRRWTIEVNEVNETDPTNSLPCEAGVEIDLQQEVGWMIVGNTGLWYMNGASGPRGLTTVRRVNTSSTQDKPSSPSHCSPNPKNKDFTIDGSEEEQSEPVRVNVTLSDLASPSPYNNAANVPGASGGNQRR</sequence>
<gene>
    <name evidence="2" type="ORF">EYF80_056013</name>
</gene>
<dbReference type="AlphaFoldDB" id="A0A4Z2EXY8"/>
<feature type="region of interest" description="Disordered" evidence="1">
    <location>
        <begin position="1"/>
        <end position="20"/>
    </location>
</feature>
<feature type="region of interest" description="Disordered" evidence="1">
    <location>
        <begin position="213"/>
        <end position="281"/>
    </location>
</feature>